<evidence type="ECO:0000313" key="1">
    <source>
        <dbReference type="EMBL" id="MET1256015.1"/>
    </source>
</evidence>
<comment type="caution">
    <text evidence="1">The sequence shown here is derived from an EMBL/GenBank/DDBJ whole genome shotgun (WGS) entry which is preliminary data.</text>
</comment>
<sequence length="53" mass="6590">MLNWPKDDNILSWDPENMEAYWKLCEQYDQYPQLIEFFEATSSQQEFNFDYID</sequence>
<dbReference type="Proteomes" id="UP001548189">
    <property type="component" value="Unassembled WGS sequence"/>
</dbReference>
<dbReference type="EMBL" id="JBEVCJ010000016">
    <property type="protein sequence ID" value="MET1256015.1"/>
    <property type="molecule type" value="Genomic_DNA"/>
</dbReference>
<evidence type="ECO:0000313" key="2">
    <source>
        <dbReference type="Proteomes" id="UP001548189"/>
    </source>
</evidence>
<organism evidence="1 2">
    <name type="scientific">Aliikangiella maris</name>
    <dbReference type="NCBI Taxonomy" id="3162458"/>
    <lineage>
        <taxon>Bacteria</taxon>
        <taxon>Pseudomonadati</taxon>
        <taxon>Pseudomonadota</taxon>
        <taxon>Gammaproteobacteria</taxon>
        <taxon>Oceanospirillales</taxon>
        <taxon>Pleioneaceae</taxon>
        <taxon>Aliikangiella</taxon>
    </lineage>
</organism>
<protein>
    <submittedName>
        <fullName evidence="1">Uncharacterized protein</fullName>
    </submittedName>
</protein>
<reference evidence="1 2" key="1">
    <citation type="submission" date="2024-06" db="EMBL/GenBank/DDBJ databases">
        <authorList>
            <person name="Li F."/>
        </authorList>
    </citation>
    <scope>NUCLEOTIDE SEQUENCE [LARGE SCALE GENOMIC DNA]</scope>
    <source>
        <strain evidence="1 2">GXAS 311</strain>
    </source>
</reference>
<gene>
    <name evidence="1" type="ORF">ABVT43_12825</name>
</gene>
<accession>A0ABV2BVS3</accession>
<proteinExistence type="predicted"/>
<dbReference type="RefSeq" id="WP_353896601.1">
    <property type="nucleotide sequence ID" value="NZ_JBEVCJ010000016.1"/>
</dbReference>
<keyword evidence="2" id="KW-1185">Reference proteome</keyword>
<name>A0ABV2BVS3_9GAMM</name>